<feature type="region of interest" description="Disordered" evidence="1">
    <location>
        <begin position="1"/>
        <end position="41"/>
    </location>
</feature>
<evidence type="ECO:0000313" key="3">
    <source>
        <dbReference type="Proteomes" id="UP000250140"/>
    </source>
</evidence>
<sequence length="151" mass="17191">MSALSRTRPQSTVQTTTQTPSMGEGRRTEVPAGYHSPRRQNTWPRAKQVIVYVQSDDSIYLESREKVDKQKENSLKVLDLPRNPWKAKKDIYVPSDKNKHSGSSKTCPCCRYVGTVRFDHIDPNLRLKRAVGSVKKLYVFQNPLQETSGAL</sequence>
<feature type="compositionally biased region" description="Low complexity" evidence="1">
    <location>
        <begin position="1"/>
        <end position="21"/>
    </location>
</feature>
<dbReference type="OrthoDB" id="3901425at2759"/>
<evidence type="ECO:0000256" key="1">
    <source>
        <dbReference type="SAM" id="MobiDB-lite"/>
    </source>
</evidence>
<name>A0A8E2EUV9_9PEZI</name>
<proteinExistence type="predicted"/>
<accession>A0A8E2EUV9</accession>
<keyword evidence="3" id="KW-1185">Reference proteome</keyword>
<evidence type="ECO:0000313" key="2">
    <source>
        <dbReference type="EMBL" id="OCL05347.1"/>
    </source>
</evidence>
<reference evidence="2 3" key="1">
    <citation type="journal article" date="2016" name="Nat. Commun.">
        <title>Ectomycorrhizal ecology is imprinted in the genome of the dominant symbiotic fungus Cenococcum geophilum.</title>
        <authorList>
            <consortium name="DOE Joint Genome Institute"/>
            <person name="Peter M."/>
            <person name="Kohler A."/>
            <person name="Ohm R.A."/>
            <person name="Kuo A."/>
            <person name="Krutzmann J."/>
            <person name="Morin E."/>
            <person name="Arend M."/>
            <person name="Barry K.W."/>
            <person name="Binder M."/>
            <person name="Choi C."/>
            <person name="Clum A."/>
            <person name="Copeland A."/>
            <person name="Grisel N."/>
            <person name="Haridas S."/>
            <person name="Kipfer T."/>
            <person name="LaButti K."/>
            <person name="Lindquist E."/>
            <person name="Lipzen A."/>
            <person name="Maire R."/>
            <person name="Meier B."/>
            <person name="Mihaltcheva S."/>
            <person name="Molinier V."/>
            <person name="Murat C."/>
            <person name="Poggeler S."/>
            <person name="Quandt C.A."/>
            <person name="Sperisen C."/>
            <person name="Tritt A."/>
            <person name="Tisserant E."/>
            <person name="Crous P.W."/>
            <person name="Henrissat B."/>
            <person name="Nehls U."/>
            <person name="Egli S."/>
            <person name="Spatafora J.W."/>
            <person name="Grigoriev I.V."/>
            <person name="Martin F.M."/>
        </authorList>
    </citation>
    <scope>NUCLEOTIDE SEQUENCE [LARGE SCALE GENOMIC DNA]</scope>
    <source>
        <strain evidence="2 3">CBS 207.34</strain>
    </source>
</reference>
<dbReference type="Proteomes" id="UP000250140">
    <property type="component" value="Unassembled WGS sequence"/>
</dbReference>
<gene>
    <name evidence="2" type="ORF">AOQ84DRAFT_99233</name>
</gene>
<dbReference type="AlphaFoldDB" id="A0A8E2EUV9"/>
<protein>
    <submittedName>
        <fullName evidence="2">Uncharacterized protein</fullName>
    </submittedName>
</protein>
<organism evidence="2 3">
    <name type="scientific">Glonium stellatum</name>
    <dbReference type="NCBI Taxonomy" id="574774"/>
    <lineage>
        <taxon>Eukaryota</taxon>
        <taxon>Fungi</taxon>
        <taxon>Dikarya</taxon>
        <taxon>Ascomycota</taxon>
        <taxon>Pezizomycotina</taxon>
        <taxon>Dothideomycetes</taxon>
        <taxon>Pleosporomycetidae</taxon>
        <taxon>Gloniales</taxon>
        <taxon>Gloniaceae</taxon>
        <taxon>Glonium</taxon>
    </lineage>
</organism>
<dbReference type="EMBL" id="KV750315">
    <property type="protein sequence ID" value="OCL05347.1"/>
    <property type="molecule type" value="Genomic_DNA"/>
</dbReference>